<proteinExistence type="predicted"/>
<dbReference type="InterPro" id="IPR036291">
    <property type="entry name" value="NAD(P)-bd_dom_sf"/>
</dbReference>
<dbReference type="Gene3D" id="3.40.50.720">
    <property type="entry name" value="NAD(P)-binding Rossmann-like Domain"/>
    <property type="match status" value="1"/>
</dbReference>
<sequence>MNILITGAAGYLGTQLVKRLIEENKTAGQKWNIFATDIRPEFTFNEEDGIRYIQMDVRSTLVQEVMKENQIHTVVHLATIVTPGKKSNREFEYSVDVKGTENILKACAENQVKRVVVTSSGAAYGYHADNPEWIKEDDAIRGNEEFSYSHHKRLVEELMAEYREKHPQLEQIIFRIGTILGDTVNNQITNLFEKRVLLGIKGSNSPFVFIWDQDVVGCLIKGIRGKETGIFNVAGDGALTIDDIGEILGKPVIRIPAWLIKSVLFILKRLSLTQYGEEQVNFLRYRPVLDNHNLKNEFYYTPKKTSREVFLYYVGKKNSMVNRSGKSVVV</sequence>
<organism evidence="2 3">
    <name type="scientific">Mesobacillus selenatarsenatis</name>
    <dbReference type="NCBI Taxonomy" id="388741"/>
    <lineage>
        <taxon>Bacteria</taxon>
        <taxon>Bacillati</taxon>
        <taxon>Bacillota</taxon>
        <taxon>Bacilli</taxon>
        <taxon>Bacillales</taxon>
        <taxon>Bacillaceae</taxon>
        <taxon>Mesobacillus</taxon>
    </lineage>
</organism>
<dbReference type="InterPro" id="IPR001509">
    <property type="entry name" value="Epimerase_deHydtase"/>
</dbReference>
<dbReference type="Proteomes" id="UP000587942">
    <property type="component" value="Unassembled WGS sequence"/>
</dbReference>
<dbReference type="RefSeq" id="WP_167830414.1">
    <property type="nucleotide sequence ID" value="NZ_JAAVUM010000001.1"/>
</dbReference>
<dbReference type="SUPFAM" id="SSF51735">
    <property type="entry name" value="NAD(P)-binding Rossmann-fold domains"/>
    <property type="match status" value="1"/>
</dbReference>
<comment type="caution">
    <text evidence="2">The sequence shown here is derived from an EMBL/GenBank/DDBJ whole genome shotgun (WGS) entry which is preliminary data.</text>
</comment>
<dbReference type="AlphaFoldDB" id="A0A846T5F6"/>
<dbReference type="PANTHER" id="PTHR43245">
    <property type="entry name" value="BIFUNCTIONAL POLYMYXIN RESISTANCE PROTEIN ARNA"/>
    <property type="match status" value="1"/>
</dbReference>
<dbReference type="Pfam" id="PF01370">
    <property type="entry name" value="Epimerase"/>
    <property type="match status" value="1"/>
</dbReference>
<gene>
    <name evidence="2" type="ORF">GWK17_00045</name>
</gene>
<dbReference type="EMBL" id="JAAVUM010000001">
    <property type="protein sequence ID" value="NKE03873.1"/>
    <property type="molecule type" value="Genomic_DNA"/>
</dbReference>
<dbReference type="CDD" id="cd05240">
    <property type="entry name" value="UDP_G4E_3_SDR_e"/>
    <property type="match status" value="1"/>
</dbReference>
<accession>A0A846T5F6</accession>
<protein>
    <submittedName>
        <fullName evidence="2">SDR family oxidoreductase</fullName>
    </submittedName>
</protein>
<evidence type="ECO:0000259" key="1">
    <source>
        <dbReference type="Pfam" id="PF01370"/>
    </source>
</evidence>
<dbReference type="InterPro" id="IPR050177">
    <property type="entry name" value="Lipid_A_modif_metabolic_enz"/>
</dbReference>
<evidence type="ECO:0000313" key="3">
    <source>
        <dbReference type="Proteomes" id="UP000587942"/>
    </source>
</evidence>
<feature type="domain" description="NAD-dependent epimerase/dehydratase" evidence="1">
    <location>
        <begin position="3"/>
        <end position="187"/>
    </location>
</feature>
<name>A0A846T5F6_9BACI</name>
<evidence type="ECO:0000313" key="2">
    <source>
        <dbReference type="EMBL" id="NKE03873.1"/>
    </source>
</evidence>
<reference evidence="2 3" key="1">
    <citation type="submission" date="2020-03" db="EMBL/GenBank/DDBJ databases">
        <authorList>
            <person name="Sun Q."/>
        </authorList>
    </citation>
    <scope>NUCLEOTIDE SEQUENCE [LARGE SCALE GENOMIC DNA]</scope>
    <source>
        <strain evidence="2 3">KACC 21451</strain>
    </source>
</reference>